<dbReference type="GO" id="GO:0006396">
    <property type="term" value="P:RNA processing"/>
    <property type="evidence" value="ECO:0007669"/>
    <property type="project" value="InterPro"/>
</dbReference>
<evidence type="ECO:0000313" key="3">
    <source>
        <dbReference type="EMBL" id="KZV99198.1"/>
    </source>
</evidence>
<reference evidence="3 4" key="1">
    <citation type="journal article" date="2016" name="Mol. Biol. Evol.">
        <title>Comparative Genomics of Early-Diverging Mushroom-Forming Fungi Provides Insights into the Origins of Lignocellulose Decay Capabilities.</title>
        <authorList>
            <person name="Nagy L.G."/>
            <person name="Riley R."/>
            <person name="Tritt A."/>
            <person name="Adam C."/>
            <person name="Daum C."/>
            <person name="Floudas D."/>
            <person name="Sun H."/>
            <person name="Yadav J.S."/>
            <person name="Pangilinan J."/>
            <person name="Larsson K.H."/>
            <person name="Matsuura K."/>
            <person name="Barry K."/>
            <person name="Labutti K."/>
            <person name="Kuo R."/>
            <person name="Ohm R.A."/>
            <person name="Bhattacharya S.S."/>
            <person name="Shirouzu T."/>
            <person name="Yoshinaga Y."/>
            <person name="Martin F.M."/>
            <person name="Grigoriev I.V."/>
            <person name="Hibbett D.S."/>
        </authorList>
    </citation>
    <scope>NUCLEOTIDE SEQUENCE [LARGE SCALE GENOMIC DNA]</scope>
    <source>
        <strain evidence="3 4">HHB12029</strain>
    </source>
</reference>
<keyword evidence="4" id="KW-1185">Reference proteome</keyword>
<dbReference type="PANTHER" id="PTHR28160:SF1">
    <property type="entry name" value="LARGE RIBOSOMAL SUBUNIT PROTEIN ML57"/>
    <property type="match status" value="1"/>
</dbReference>
<dbReference type="GO" id="GO:0005762">
    <property type="term" value="C:mitochondrial large ribosomal subunit"/>
    <property type="evidence" value="ECO:0007669"/>
    <property type="project" value="InterPro"/>
</dbReference>
<evidence type="ECO:0000313" key="4">
    <source>
        <dbReference type="Proteomes" id="UP000077266"/>
    </source>
</evidence>
<protein>
    <recommendedName>
        <fullName evidence="2">RNase III domain-containing protein</fullName>
    </recommendedName>
</protein>
<gene>
    <name evidence="3" type="ORF">EXIGLDRAFT_831554</name>
</gene>
<dbReference type="GO" id="GO:0032543">
    <property type="term" value="P:mitochondrial translation"/>
    <property type="evidence" value="ECO:0007669"/>
    <property type="project" value="InterPro"/>
</dbReference>
<feature type="compositionally biased region" description="Polar residues" evidence="1">
    <location>
        <begin position="295"/>
        <end position="304"/>
    </location>
</feature>
<sequence length="349" mass="38654">MLAHASSATQRIWSVARSSEPDALARRCCRAAQTAARRSIHTPRATLAGASLAAKTSPSPVVVFARHRSKHYREPESLHAYEYEREQVEQEDQDPVRVKRIEDTARAYFRNTFAPLAFPAEVAMRMLTHASYRGGQYGHNTRLSFVGRRVLHAYLRLFVLSAVIPDATTSATEALRNPFALPFDDVDDFCDDLLNTYKLGEFVGGAWQIEHVMRWTPAIVEPGEAGALLRSSGLFKVRGTAVEAVMGGIFHQHGGTVALRAFHTRVLPHLDRFLKEPLRSHAREKRDAMGGESGSLLSVPQGQRTGADGTIFTGVAYQPPPLRRRSEKLLSHAPPPYEARQKLRAAGGQ</sequence>
<dbReference type="AlphaFoldDB" id="A0A165MFP8"/>
<dbReference type="Proteomes" id="UP000077266">
    <property type="component" value="Unassembled WGS sequence"/>
</dbReference>
<feature type="region of interest" description="Disordered" evidence="1">
    <location>
        <begin position="281"/>
        <end position="349"/>
    </location>
</feature>
<dbReference type="Gene3D" id="1.10.1520.10">
    <property type="entry name" value="Ribonuclease III domain"/>
    <property type="match status" value="1"/>
</dbReference>
<accession>A0A165MFP8</accession>
<dbReference type="STRING" id="1314781.A0A165MFP8"/>
<evidence type="ECO:0000256" key="1">
    <source>
        <dbReference type="SAM" id="MobiDB-lite"/>
    </source>
</evidence>
<dbReference type="InterPro" id="IPR040030">
    <property type="entry name" value="Ribosomal_mL57"/>
</dbReference>
<dbReference type="GO" id="GO:0004525">
    <property type="term" value="F:ribonuclease III activity"/>
    <property type="evidence" value="ECO:0007669"/>
    <property type="project" value="InterPro"/>
</dbReference>
<dbReference type="SUPFAM" id="SSF69065">
    <property type="entry name" value="RNase III domain-like"/>
    <property type="match status" value="1"/>
</dbReference>
<name>A0A165MFP8_EXIGL</name>
<dbReference type="InterPro" id="IPR000999">
    <property type="entry name" value="RNase_III_dom"/>
</dbReference>
<dbReference type="InterPro" id="IPR036389">
    <property type="entry name" value="RNase_III_sf"/>
</dbReference>
<dbReference type="OrthoDB" id="2281895at2759"/>
<dbReference type="Pfam" id="PF14622">
    <property type="entry name" value="Ribonucleas_3_3"/>
    <property type="match status" value="1"/>
</dbReference>
<dbReference type="EMBL" id="KV425911">
    <property type="protein sequence ID" value="KZV99198.1"/>
    <property type="molecule type" value="Genomic_DNA"/>
</dbReference>
<evidence type="ECO:0000259" key="2">
    <source>
        <dbReference type="Pfam" id="PF14622"/>
    </source>
</evidence>
<dbReference type="PANTHER" id="PTHR28160">
    <property type="entry name" value="54S RIBOSOMAL PROTEIN L15, MITOCHONDRIAL"/>
    <property type="match status" value="1"/>
</dbReference>
<dbReference type="GO" id="GO:0003735">
    <property type="term" value="F:structural constituent of ribosome"/>
    <property type="evidence" value="ECO:0007669"/>
    <property type="project" value="InterPro"/>
</dbReference>
<proteinExistence type="predicted"/>
<feature type="domain" description="RNase III" evidence="2">
    <location>
        <begin position="121"/>
        <end position="269"/>
    </location>
</feature>
<dbReference type="InParanoid" id="A0A165MFP8"/>
<organism evidence="3 4">
    <name type="scientific">Exidia glandulosa HHB12029</name>
    <dbReference type="NCBI Taxonomy" id="1314781"/>
    <lineage>
        <taxon>Eukaryota</taxon>
        <taxon>Fungi</taxon>
        <taxon>Dikarya</taxon>
        <taxon>Basidiomycota</taxon>
        <taxon>Agaricomycotina</taxon>
        <taxon>Agaricomycetes</taxon>
        <taxon>Auriculariales</taxon>
        <taxon>Exidiaceae</taxon>
        <taxon>Exidia</taxon>
    </lineage>
</organism>